<keyword evidence="2" id="KW-1185">Reference proteome</keyword>
<organism evidence="1 2">
    <name type="scientific">Lasius niger</name>
    <name type="common">Black garden ant</name>
    <dbReference type="NCBI Taxonomy" id="67767"/>
    <lineage>
        <taxon>Eukaryota</taxon>
        <taxon>Metazoa</taxon>
        <taxon>Ecdysozoa</taxon>
        <taxon>Arthropoda</taxon>
        <taxon>Hexapoda</taxon>
        <taxon>Insecta</taxon>
        <taxon>Pterygota</taxon>
        <taxon>Neoptera</taxon>
        <taxon>Endopterygota</taxon>
        <taxon>Hymenoptera</taxon>
        <taxon>Apocrita</taxon>
        <taxon>Aculeata</taxon>
        <taxon>Formicoidea</taxon>
        <taxon>Formicidae</taxon>
        <taxon>Formicinae</taxon>
        <taxon>Lasius</taxon>
        <taxon>Lasius</taxon>
    </lineage>
</organism>
<gene>
    <name evidence="1" type="ORF">RF55_11504</name>
</gene>
<proteinExistence type="predicted"/>
<comment type="caution">
    <text evidence="1">The sequence shown here is derived from an EMBL/GenBank/DDBJ whole genome shotgun (WGS) entry which is preliminary data.</text>
</comment>
<evidence type="ECO:0000313" key="1">
    <source>
        <dbReference type="EMBL" id="KMQ88931.1"/>
    </source>
</evidence>
<evidence type="ECO:0000313" key="2">
    <source>
        <dbReference type="Proteomes" id="UP000036403"/>
    </source>
</evidence>
<protein>
    <submittedName>
        <fullName evidence="1">Gluconate transporter</fullName>
    </submittedName>
</protein>
<accession>A0A0J7KFE9</accession>
<sequence>MVNDQNKEVELSYTKKWISRHEGLWSRFPVKLEKLPIRDSDPRSFISMYIKRWIMKHEGLWNRFPVKLPIRDSDVIGVNPLVRGCARGFIGLLDGLIFDLMDHWSCGVMHMDNNY</sequence>
<dbReference type="EMBL" id="LBMM01008375">
    <property type="protein sequence ID" value="KMQ88931.1"/>
    <property type="molecule type" value="Genomic_DNA"/>
</dbReference>
<dbReference type="PaxDb" id="67767-A0A0J7KFE9"/>
<name>A0A0J7KFE9_LASNI</name>
<reference evidence="1 2" key="1">
    <citation type="submission" date="2015-04" db="EMBL/GenBank/DDBJ databases">
        <title>Lasius niger genome sequencing.</title>
        <authorList>
            <person name="Konorov E.A."/>
            <person name="Nikitin M.A."/>
            <person name="Kirill M.V."/>
            <person name="Chang P."/>
        </authorList>
    </citation>
    <scope>NUCLEOTIDE SEQUENCE [LARGE SCALE GENOMIC DNA]</scope>
    <source>
        <tissue evidence="1">Whole</tissue>
    </source>
</reference>
<dbReference type="Proteomes" id="UP000036403">
    <property type="component" value="Unassembled WGS sequence"/>
</dbReference>
<dbReference type="AlphaFoldDB" id="A0A0J7KFE9"/>